<evidence type="ECO:0000256" key="3">
    <source>
        <dbReference type="ARBA" id="ARBA00022448"/>
    </source>
</evidence>
<evidence type="ECO:0000256" key="4">
    <source>
        <dbReference type="ARBA" id="ARBA00022475"/>
    </source>
</evidence>
<comment type="function">
    <text evidence="11">Mediates influx of magnesium ions. Alternates between open and closed states. Activated by low cytoplasmic Mg(2+) levels. Inactive when cytoplasmic Mg(2+) levels are high.</text>
</comment>
<keyword evidence="3" id="KW-0813">Transport</keyword>
<organism evidence="14 15">
    <name type="scientific">Boudabousia liubingyangii</name>
    <dbReference type="NCBI Taxonomy" id="1921764"/>
    <lineage>
        <taxon>Bacteria</taxon>
        <taxon>Bacillati</taxon>
        <taxon>Actinomycetota</taxon>
        <taxon>Actinomycetes</taxon>
        <taxon>Actinomycetales</taxon>
        <taxon>Actinomycetaceae</taxon>
        <taxon>Boudabousia</taxon>
    </lineage>
</organism>
<dbReference type="GO" id="GO:0015095">
    <property type="term" value="F:magnesium ion transmembrane transporter activity"/>
    <property type="evidence" value="ECO:0007669"/>
    <property type="project" value="TreeGrafter"/>
</dbReference>
<comment type="caution">
    <text evidence="14">The sequence shown here is derived from an EMBL/GenBank/DDBJ whole genome shotgun (WGS) entry which is preliminary data.</text>
</comment>
<evidence type="ECO:0000256" key="2">
    <source>
        <dbReference type="ARBA" id="ARBA00009765"/>
    </source>
</evidence>
<dbReference type="Pfam" id="PF01544">
    <property type="entry name" value="CorA"/>
    <property type="match status" value="1"/>
</dbReference>
<accession>A0A1Q5PK82</accession>
<comment type="catalytic activity">
    <reaction evidence="10">
        <text>Mg(2+)(in) = Mg(2+)(out)</text>
        <dbReference type="Rhea" id="RHEA:29827"/>
        <dbReference type="ChEBI" id="CHEBI:18420"/>
    </reaction>
</comment>
<evidence type="ECO:0000256" key="8">
    <source>
        <dbReference type="ARBA" id="ARBA00023065"/>
    </source>
</evidence>
<evidence type="ECO:0000256" key="6">
    <source>
        <dbReference type="ARBA" id="ARBA00022842"/>
    </source>
</evidence>
<dbReference type="CDD" id="cd12830">
    <property type="entry name" value="MtCorA-like"/>
    <property type="match status" value="1"/>
</dbReference>
<keyword evidence="6" id="KW-0460">Magnesium</keyword>
<dbReference type="GO" id="GO:0005886">
    <property type="term" value="C:plasma membrane"/>
    <property type="evidence" value="ECO:0007669"/>
    <property type="project" value="UniProtKB-SubCell"/>
</dbReference>
<evidence type="ECO:0000256" key="1">
    <source>
        <dbReference type="ARBA" id="ARBA00004651"/>
    </source>
</evidence>
<dbReference type="Proteomes" id="UP000186785">
    <property type="component" value="Unassembled WGS sequence"/>
</dbReference>
<evidence type="ECO:0008006" key="16">
    <source>
        <dbReference type="Google" id="ProtNLM"/>
    </source>
</evidence>
<dbReference type="InterPro" id="IPR045861">
    <property type="entry name" value="CorA_cytoplasmic_dom"/>
</dbReference>
<evidence type="ECO:0000256" key="10">
    <source>
        <dbReference type="ARBA" id="ARBA00034269"/>
    </source>
</evidence>
<evidence type="ECO:0000256" key="13">
    <source>
        <dbReference type="SAM" id="Phobius"/>
    </source>
</evidence>
<dbReference type="PANTHER" id="PTHR46494">
    <property type="entry name" value="CORA FAMILY METAL ION TRANSPORTER (EUROFUNG)"/>
    <property type="match status" value="1"/>
</dbReference>
<dbReference type="SUPFAM" id="SSF143865">
    <property type="entry name" value="CorA soluble domain-like"/>
    <property type="match status" value="1"/>
</dbReference>
<feature type="transmembrane region" description="Helical" evidence="13">
    <location>
        <begin position="304"/>
        <end position="323"/>
    </location>
</feature>
<keyword evidence="15" id="KW-1185">Reference proteome</keyword>
<comment type="subcellular location">
    <subcellularLocation>
        <location evidence="1">Cell membrane</location>
        <topology evidence="1">Multi-pass membrane protein</topology>
    </subcellularLocation>
</comment>
<dbReference type="Gene3D" id="3.30.460.20">
    <property type="entry name" value="CorA soluble domain-like"/>
    <property type="match status" value="1"/>
</dbReference>
<proteinExistence type="inferred from homology"/>
<evidence type="ECO:0000313" key="14">
    <source>
        <dbReference type="EMBL" id="OKL46581.1"/>
    </source>
</evidence>
<keyword evidence="8" id="KW-0406">Ion transport</keyword>
<evidence type="ECO:0000256" key="12">
    <source>
        <dbReference type="SAM" id="MobiDB-lite"/>
    </source>
</evidence>
<dbReference type="AlphaFoldDB" id="A0A1Q5PK82"/>
<keyword evidence="7 13" id="KW-1133">Transmembrane helix</keyword>
<evidence type="ECO:0000256" key="11">
    <source>
        <dbReference type="ARBA" id="ARBA00045497"/>
    </source>
</evidence>
<reference evidence="14 15" key="1">
    <citation type="submission" date="2016-11" db="EMBL/GenBank/DDBJ databases">
        <title>Actinomyces gypaetusis sp. nov. isolated from the vulture Gypaetus barbatus in Qinghai Tibet Plateau China.</title>
        <authorList>
            <person name="Meng X."/>
        </authorList>
    </citation>
    <scope>NUCLEOTIDE SEQUENCE [LARGE SCALE GENOMIC DNA]</scope>
    <source>
        <strain evidence="14 15">VUL4_2</strain>
    </source>
</reference>
<dbReference type="RefSeq" id="WP_073709606.1">
    <property type="nucleotide sequence ID" value="NZ_MQSV01000005.1"/>
</dbReference>
<sequence length="361" mass="40902">MRERKDPNRSPRTVPALRVSSTPGSTATGGTAAGFPAFVYNNGDPIPTCDWDTIGDVNEFVNTPDLPEERLGIVFLDKPSTEDIIRFAGQLNLSTLLVEDLIAGGQRPKLEHHKDALFMVLSRPVYIDDLEFVEFTELHIVQKDNLFVVIRKNCPAKNTWNYRRMLPSKKQVQAGPEAVLYHFLDFVVDAAMPVARGIQTDVDEIEMQVFTGDPAAPERIYRLTREVIELQRALTPLVDIIEDLEYGFTGREITEALRAFLDDVEDHLTRTVAQIQDFRDLLTQILQVNATLADQRRNEDMKTVSSWGAILLLPTLIGSIYGMNFDVMPELHWRYGYLGAIGLMLLSATALYFVFKKRDWL</sequence>
<dbReference type="SUPFAM" id="SSF144083">
    <property type="entry name" value="Magnesium transport protein CorA, transmembrane region"/>
    <property type="match status" value="1"/>
</dbReference>
<evidence type="ECO:0000256" key="9">
    <source>
        <dbReference type="ARBA" id="ARBA00023136"/>
    </source>
</evidence>
<feature type="region of interest" description="Disordered" evidence="12">
    <location>
        <begin position="1"/>
        <end position="28"/>
    </location>
</feature>
<feature type="transmembrane region" description="Helical" evidence="13">
    <location>
        <begin position="335"/>
        <end position="355"/>
    </location>
</feature>
<dbReference type="Gene3D" id="1.20.58.340">
    <property type="entry name" value="Magnesium transport protein CorA, transmembrane region"/>
    <property type="match status" value="2"/>
</dbReference>
<dbReference type="OrthoDB" id="9803416at2"/>
<keyword evidence="4" id="KW-1003">Cell membrane</keyword>
<dbReference type="STRING" id="1921764.BSR28_05185"/>
<dbReference type="PANTHER" id="PTHR46494:SF1">
    <property type="entry name" value="CORA FAMILY METAL ION TRANSPORTER (EUROFUNG)"/>
    <property type="match status" value="1"/>
</dbReference>
<dbReference type="FunFam" id="1.20.58.340:FF:000004">
    <property type="entry name" value="Magnesium transport protein CorA"/>
    <property type="match status" value="1"/>
</dbReference>
<evidence type="ECO:0000256" key="5">
    <source>
        <dbReference type="ARBA" id="ARBA00022692"/>
    </source>
</evidence>
<protein>
    <recommendedName>
        <fullName evidence="16">Magnesium and cobalt transport protein CorA</fullName>
    </recommendedName>
</protein>
<dbReference type="GO" id="GO:0000287">
    <property type="term" value="F:magnesium ion binding"/>
    <property type="evidence" value="ECO:0007669"/>
    <property type="project" value="TreeGrafter"/>
</dbReference>
<evidence type="ECO:0000256" key="7">
    <source>
        <dbReference type="ARBA" id="ARBA00022989"/>
    </source>
</evidence>
<dbReference type="GO" id="GO:0050897">
    <property type="term" value="F:cobalt ion binding"/>
    <property type="evidence" value="ECO:0007669"/>
    <property type="project" value="TreeGrafter"/>
</dbReference>
<dbReference type="InterPro" id="IPR045863">
    <property type="entry name" value="CorA_TM1_TM2"/>
</dbReference>
<dbReference type="EMBL" id="MQSV01000005">
    <property type="protein sequence ID" value="OKL46581.1"/>
    <property type="molecule type" value="Genomic_DNA"/>
</dbReference>
<evidence type="ECO:0000313" key="15">
    <source>
        <dbReference type="Proteomes" id="UP000186785"/>
    </source>
</evidence>
<keyword evidence="9 13" id="KW-0472">Membrane</keyword>
<name>A0A1Q5PK82_9ACTO</name>
<gene>
    <name evidence="14" type="ORF">BSR29_07095</name>
</gene>
<dbReference type="GO" id="GO:0015087">
    <property type="term" value="F:cobalt ion transmembrane transporter activity"/>
    <property type="evidence" value="ECO:0007669"/>
    <property type="project" value="TreeGrafter"/>
</dbReference>
<comment type="similarity">
    <text evidence="2">Belongs to the CorA metal ion transporter (MIT) (TC 1.A.35) family.</text>
</comment>
<dbReference type="InterPro" id="IPR002523">
    <property type="entry name" value="MgTranspt_CorA/ZnTranspt_ZntB"/>
</dbReference>
<keyword evidence="5 13" id="KW-0812">Transmembrane</keyword>